<evidence type="ECO:0000313" key="2">
    <source>
        <dbReference type="EMBL" id="SUD91331.1"/>
    </source>
</evidence>
<dbReference type="GO" id="GO:0003677">
    <property type="term" value="F:DNA binding"/>
    <property type="evidence" value="ECO:0007669"/>
    <property type="project" value="InterPro"/>
</dbReference>
<dbReference type="STRING" id="1123034.GCA_000685805_02077"/>
<dbReference type="SUPFAM" id="SSF47413">
    <property type="entry name" value="lambda repressor-like DNA-binding domains"/>
    <property type="match status" value="1"/>
</dbReference>
<accession>A0A379LLM7</accession>
<proteinExistence type="predicted"/>
<dbReference type="Proteomes" id="UP000254123">
    <property type="component" value="Unassembled WGS sequence"/>
</dbReference>
<organism evidence="2 3">
    <name type="scientific">Psychrobacter phenylpyruvicus</name>
    <dbReference type="NCBI Taxonomy" id="29432"/>
    <lineage>
        <taxon>Bacteria</taxon>
        <taxon>Pseudomonadati</taxon>
        <taxon>Pseudomonadota</taxon>
        <taxon>Gammaproteobacteria</taxon>
        <taxon>Moraxellales</taxon>
        <taxon>Moraxellaceae</taxon>
        <taxon>Psychrobacter</taxon>
    </lineage>
</organism>
<dbReference type="PROSITE" id="PS50943">
    <property type="entry name" value="HTH_CROC1"/>
    <property type="match status" value="1"/>
</dbReference>
<dbReference type="Gene3D" id="1.10.260.40">
    <property type="entry name" value="lambda repressor-like DNA-binding domains"/>
    <property type="match status" value="1"/>
</dbReference>
<dbReference type="AlphaFoldDB" id="A0A379LLM7"/>
<feature type="domain" description="HTH cro/C1-type" evidence="1">
    <location>
        <begin position="41"/>
        <end position="95"/>
    </location>
</feature>
<evidence type="ECO:0000259" key="1">
    <source>
        <dbReference type="PROSITE" id="PS50943"/>
    </source>
</evidence>
<dbReference type="Pfam" id="PF01381">
    <property type="entry name" value="HTH_3"/>
    <property type="match status" value="1"/>
</dbReference>
<dbReference type="CDD" id="cd00093">
    <property type="entry name" value="HTH_XRE"/>
    <property type="match status" value="1"/>
</dbReference>
<dbReference type="RefSeq" id="WP_081794450.1">
    <property type="nucleotide sequence ID" value="NZ_CAJHAQ010000001.1"/>
</dbReference>
<dbReference type="InterPro" id="IPR010982">
    <property type="entry name" value="Lambda_DNA-bd_dom_sf"/>
</dbReference>
<reference evidence="2 3" key="1">
    <citation type="submission" date="2018-06" db="EMBL/GenBank/DDBJ databases">
        <authorList>
            <consortium name="Pathogen Informatics"/>
            <person name="Doyle S."/>
        </authorList>
    </citation>
    <scope>NUCLEOTIDE SEQUENCE [LARGE SCALE GENOMIC DNA]</scope>
    <source>
        <strain evidence="2 3">NCTC10526</strain>
    </source>
</reference>
<evidence type="ECO:0000313" key="3">
    <source>
        <dbReference type="Proteomes" id="UP000254123"/>
    </source>
</evidence>
<sequence length="111" mass="13139">MGSINNLKKPKDLINPKDLKRSRNLRKSIHSFEHEFLRQYLINRRKDLGLTQRELADRMGVIYSFIGKVETGDRRLDIIEFIQYCAAIELDPTKVINEIKNKVIQENEKLR</sequence>
<keyword evidence="3" id="KW-1185">Reference proteome</keyword>
<dbReference type="InterPro" id="IPR001387">
    <property type="entry name" value="Cro/C1-type_HTH"/>
</dbReference>
<protein>
    <submittedName>
        <fullName evidence="2">Transcriptional regulator, y4mF family</fullName>
    </submittedName>
</protein>
<name>A0A379LLM7_9GAMM</name>
<dbReference type="SMART" id="SM00530">
    <property type="entry name" value="HTH_XRE"/>
    <property type="match status" value="1"/>
</dbReference>
<gene>
    <name evidence="2" type="ORF">NCTC10526_01682</name>
</gene>
<dbReference type="EMBL" id="UGVC01000001">
    <property type="protein sequence ID" value="SUD91331.1"/>
    <property type="molecule type" value="Genomic_DNA"/>
</dbReference>